<keyword evidence="3" id="KW-1185">Reference proteome</keyword>
<sequence length="240" mass="26379">MAYGKKGTKGMERTEKSRKVGTYGKEPKETECDEFEPKYTERNCKGTKGMELDGKEPKGTEFDDEDPKGMECDAKSRKGWSVTLIRRINRQGSWLVLTSTLSAYNVIRHIDVLLMTVLDLPITGGRIPVKLQGIRQSAFGLTPLPVWSSTGELDDYAIETTGRGLIVRLPPAVLIDAAAMSLRLVIACLLVATLDGHITPDDTEEYIVAVNKYRNKLPGRNLQCIVSAIEGVAGPKSLPV</sequence>
<reference evidence="4" key="1">
    <citation type="submission" date="2016-06" db="UniProtKB">
        <authorList>
            <consortium name="WormBaseParasite"/>
        </authorList>
    </citation>
    <scope>IDENTIFICATION</scope>
</reference>
<protein>
    <submittedName>
        <fullName evidence="4">WS_DGAT_C domain-containing protein</fullName>
    </submittedName>
</protein>
<evidence type="ECO:0000313" key="3">
    <source>
        <dbReference type="Proteomes" id="UP000270296"/>
    </source>
</evidence>
<proteinExistence type="predicted"/>
<feature type="compositionally biased region" description="Basic and acidic residues" evidence="1">
    <location>
        <begin position="9"/>
        <end position="18"/>
    </location>
</feature>
<organism evidence="4">
    <name type="scientific">Soboliphyme baturini</name>
    <dbReference type="NCBI Taxonomy" id="241478"/>
    <lineage>
        <taxon>Eukaryota</taxon>
        <taxon>Metazoa</taxon>
        <taxon>Ecdysozoa</taxon>
        <taxon>Nematoda</taxon>
        <taxon>Enoplea</taxon>
        <taxon>Dorylaimia</taxon>
        <taxon>Dioctophymatida</taxon>
        <taxon>Dioctophymatoidea</taxon>
        <taxon>Soboliphymatidae</taxon>
        <taxon>Soboliphyme</taxon>
    </lineage>
</organism>
<dbReference type="Proteomes" id="UP000270296">
    <property type="component" value="Unassembled WGS sequence"/>
</dbReference>
<feature type="compositionally biased region" description="Basic and acidic residues" evidence="1">
    <location>
        <begin position="25"/>
        <end position="70"/>
    </location>
</feature>
<dbReference type="EMBL" id="UZAM01015037">
    <property type="protein sequence ID" value="VDP36926.1"/>
    <property type="molecule type" value="Genomic_DNA"/>
</dbReference>
<name>A0A183J5D1_9BILA</name>
<dbReference type="AlphaFoldDB" id="A0A183J5D1"/>
<evidence type="ECO:0000313" key="4">
    <source>
        <dbReference type="WBParaSite" id="SBAD_0001145701-mRNA-1"/>
    </source>
</evidence>
<feature type="region of interest" description="Disordered" evidence="1">
    <location>
        <begin position="1"/>
        <end position="70"/>
    </location>
</feature>
<accession>A0A183J5D1</accession>
<gene>
    <name evidence="2" type="ORF">SBAD_LOCUS11079</name>
</gene>
<reference evidence="2 3" key="2">
    <citation type="submission" date="2018-11" db="EMBL/GenBank/DDBJ databases">
        <authorList>
            <consortium name="Pathogen Informatics"/>
        </authorList>
    </citation>
    <scope>NUCLEOTIDE SEQUENCE [LARGE SCALE GENOMIC DNA]</scope>
</reference>
<dbReference type="WBParaSite" id="SBAD_0001145701-mRNA-1">
    <property type="protein sequence ID" value="SBAD_0001145701-mRNA-1"/>
    <property type="gene ID" value="SBAD_0001145701"/>
</dbReference>
<evidence type="ECO:0000313" key="2">
    <source>
        <dbReference type="EMBL" id="VDP36926.1"/>
    </source>
</evidence>
<evidence type="ECO:0000256" key="1">
    <source>
        <dbReference type="SAM" id="MobiDB-lite"/>
    </source>
</evidence>